<dbReference type="EC" id="3.6.1.7" evidence="2 5"/>
<evidence type="ECO:0000256" key="5">
    <source>
        <dbReference type="PROSITE-ProRule" id="PRU00520"/>
    </source>
</evidence>
<dbReference type="Proteomes" id="UP001597451">
    <property type="component" value="Unassembled WGS sequence"/>
</dbReference>
<feature type="active site" evidence="5">
    <location>
        <position position="17"/>
    </location>
</feature>
<dbReference type="EMBL" id="JBHUMX010000045">
    <property type="protein sequence ID" value="MFD2630627.1"/>
    <property type="molecule type" value="Genomic_DNA"/>
</dbReference>
<feature type="active site" evidence="5">
    <location>
        <position position="35"/>
    </location>
</feature>
<dbReference type="InterPro" id="IPR001792">
    <property type="entry name" value="Acylphosphatase-like_dom"/>
</dbReference>
<evidence type="ECO:0000256" key="7">
    <source>
        <dbReference type="RuleBase" id="RU004168"/>
    </source>
</evidence>
<name>A0ABW5Q4P1_9BACI</name>
<dbReference type="Gene3D" id="3.30.70.100">
    <property type="match status" value="1"/>
</dbReference>
<comment type="caution">
    <text evidence="9">The sequence shown here is derived from an EMBL/GenBank/DDBJ whole genome shotgun (WGS) entry which is preliminary data.</text>
</comment>
<evidence type="ECO:0000256" key="4">
    <source>
        <dbReference type="ARBA" id="ARBA00047645"/>
    </source>
</evidence>
<gene>
    <name evidence="9" type="ORF">ACFSUN_17810</name>
</gene>
<dbReference type="PANTHER" id="PTHR47268:SF4">
    <property type="entry name" value="ACYLPHOSPHATASE"/>
    <property type="match status" value="1"/>
</dbReference>
<dbReference type="InterPro" id="IPR036046">
    <property type="entry name" value="Acylphosphatase-like_dom_sf"/>
</dbReference>
<dbReference type="InterPro" id="IPR020456">
    <property type="entry name" value="Acylphosphatase"/>
</dbReference>
<evidence type="ECO:0000259" key="8">
    <source>
        <dbReference type="PROSITE" id="PS51160"/>
    </source>
</evidence>
<accession>A0ABW5Q4P1</accession>
<evidence type="ECO:0000313" key="10">
    <source>
        <dbReference type="Proteomes" id="UP001597451"/>
    </source>
</evidence>
<evidence type="ECO:0000313" key="9">
    <source>
        <dbReference type="EMBL" id="MFD2630627.1"/>
    </source>
</evidence>
<evidence type="ECO:0000256" key="1">
    <source>
        <dbReference type="ARBA" id="ARBA00005614"/>
    </source>
</evidence>
<dbReference type="SUPFAM" id="SSF54975">
    <property type="entry name" value="Acylphosphatase/BLUF domain-like"/>
    <property type="match status" value="1"/>
</dbReference>
<dbReference type="RefSeq" id="WP_379564063.1">
    <property type="nucleotide sequence ID" value="NZ_JBHUMX010000045.1"/>
</dbReference>
<keyword evidence="10" id="KW-1185">Reference proteome</keyword>
<evidence type="ECO:0000256" key="3">
    <source>
        <dbReference type="ARBA" id="ARBA00015991"/>
    </source>
</evidence>
<organism evidence="9 10">
    <name type="scientific">Oceanobacillus kapialis</name>
    <dbReference type="NCBI Taxonomy" id="481353"/>
    <lineage>
        <taxon>Bacteria</taxon>
        <taxon>Bacillati</taxon>
        <taxon>Bacillota</taxon>
        <taxon>Bacilli</taxon>
        <taxon>Bacillales</taxon>
        <taxon>Bacillaceae</taxon>
        <taxon>Oceanobacillus</taxon>
    </lineage>
</organism>
<dbReference type="PROSITE" id="PS00151">
    <property type="entry name" value="ACYLPHOSPHATASE_2"/>
    <property type="match status" value="1"/>
</dbReference>
<dbReference type="InterPro" id="IPR017968">
    <property type="entry name" value="Acylphosphatase_CS"/>
</dbReference>
<proteinExistence type="inferred from homology"/>
<dbReference type="PROSITE" id="PS00150">
    <property type="entry name" value="ACYLPHOSPHATASE_1"/>
    <property type="match status" value="1"/>
</dbReference>
<comment type="similarity">
    <text evidence="1 7">Belongs to the acylphosphatase family.</text>
</comment>
<reference evidence="10" key="1">
    <citation type="journal article" date="2019" name="Int. J. Syst. Evol. Microbiol.">
        <title>The Global Catalogue of Microorganisms (GCM) 10K type strain sequencing project: providing services to taxonomists for standard genome sequencing and annotation.</title>
        <authorList>
            <consortium name="The Broad Institute Genomics Platform"/>
            <consortium name="The Broad Institute Genome Sequencing Center for Infectious Disease"/>
            <person name="Wu L."/>
            <person name="Ma J."/>
        </authorList>
    </citation>
    <scope>NUCLEOTIDE SEQUENCE [LARGE SCALE GENOMIC DNA]</scope>
    <source>
        <strain evidence="10">TISTR 1858</strain>
    </source>
</reference>
<dbReference type="PRINTS" id="PR00112">
    <property type="entry name" value="ACYLPHPHTASE"/>
</dbReference>
<evidence type="ECO:0000256" key="2">
    <source>
        <dbReference type="ARBA" id="ARBA00012150"/>
    </source>
</evidence>
<keyword evidence="5 6" id="KW-0378">Hydrolase</keyword>
<feature type="domain" description="Acylphosphatase-like" evidence="8">
    <location>
        <begin position="2"/>
        <end position="88"/>
    </location>
</feature>
<evidence type="ECO:0000256" key="6">
    <source>
        <dbReference type="RuleBase" id="RU000553"/>
    </source>
</evidence>
<comment type="catalytic activity">
    <reaction evidence="4 5 6">
        <text>an acyl phosphate + H2O = a carboxylate + phosphate + H(+)</text>
        <dbReference type="Rhea" id="RHEA:14965"/>
        <dbReference type="ChEBI" id="CHEBI:15377"/>
        <dbReference type="ChEBI" id="CHEBI:15378"/>
        <dbReference type="ChEBI" id="CHEBI:29067"/>
        <dbReference type="ChEBI" id="CHEBI:43474"/>
        <dbReference type="ChEBI" id="CHEBI:59918"/>
        <dbReference type="EC" id="3.6.1.7"/>
    </reaction>
</comment>
<dbReference type="PANTHER" id="PTHR47268">
    <property type="entry name" value="ACYLPHOSPHATASE"/>
    <property type="match status" value="1"/>
</dbReference>
<sequence length="88" mass="10144">MRKHVIVSGSVQGVGFRNAANKKAKEMNLTGWVQNKADGTVELEVEGQEEKLQYYLKQIEDGLNKFIKVERMDVENKEDYGYDTFQTK</sequence>
<dbReference type="PROSITE" id="PS51160">
    <property type="entry name" value="ACYLPHOSPHATASE_3"/>
    <property type="match status" value="1"/>
</dbReference>
<protein>
    <recommendedName>
        <fullName evidence="3 5">Acylphosphatase</fullName>
        <ecNumber evidence="2 5">3.6.1.7</ecNumber>
    </recommendedName>
</protein>
<dbReference type="Pfam" id="PF00708">
    <property type="entry name" value="Acylphosphatase"/>
    <property type="match status" value="1"/>
</dbReference>